<name>A0AA38H4F9_9TREE</name>
<feature type="region of interest" description="Disordered" evidence="19">
    <location>
        <begin position="956"/>
        <end position="975"/>
    </location>
</feature>
<feature type="compositionally biased region" description="Basic residues" evidence="19">
    <location>
        <begin position="1181"/>
        <end position="1200"/>
    </location>
</feature>
<dbReference type="GO" id="GO:0061630">
    <property type="term" value="F:ubiquitin protein ligase activity"/>
    <property type="evidence" value="ECO:0007669"/>
    <property type="project" value="UniProtKB-EC"/>
</dbReference>
<evidence type="ECO:0000256" key="6">
    <source>
        <dbReference type="ARBA" id="ARBA00022448"/>
    </source>
</evidence>
<keyword evidence="7" id="KW-0808">Transferase</keyword>
<evidence type="ECO:0000256" key="11">
    <source>
        <dbReference type="ARBA" id="ARBA00022786"/>
    </source>
</evidence>
<protein>
    <recommendedName>
        <fullName evidence="5">RING-type E3 ubiquitin transferase</fullName>
        <ecNumber evidence="5">2.3.2.27</ecNumber>
    </recommendedName>
    <alternativeName>
        <fullName evidence="17">Peroxin-10</fullName>
    </alternativeName>
</protein>
<evidence type="ECO:0000256" key="5">
    <source>
        <dbReference type="ARBA" id="ARBA00012483"/>
    </source>
</evidence>
<evidence type="ECO:0000256" key="13">
    <source>
        <dbReference type="ARBA" id="ARBA00022927"/>
    </source>
</evidence>
<feature type="compositionally biased region" description="Pro residues" evidence="19">
    <location>
        <begin position="375"/>
        <end position="385"/>
    </location>
</feature>
<evidence type="ECO:0000313" key="21">
    <source>
        <dbReference type="EMBL" id="KAI9632319.1"/>
    </source>
</evidence>
<dbReference type="EC" id="2.3.2.27" evidence="5"/>
<evidence type="ECO:0000256" key="4">
    <source>
        <dbReference type="ARBA" id="ARBA00008704"/>
    </source>
</evidence>
<sequence>MSNEASSSRASALPPSIHTQRVETTPDPYSRLSFEPASQAQILRAHQRDSGQVRRLIELVSESLRSLVGTRWIAHRQAMIDVAVRAAYLILTLGRGRQTLGEEYTDITPFASGRRRMPGRARRILTILFLLSPSVLTNSAVSAYLRGSSTSSAWGRIRHRLASALESPLAQSLPELHMIGFLMSGRFFEFGRRLTGTSYVSTQAPRPPERRQASYEPLAILLALPILFRLLTHRPSSSLDVTSSSALAAPAPHLQVDNPLLPLTSDLSAEQTLLLTKSSDYDTPNTYLTPGAQQLPERQCTLCLEPRGTGEGSGGTVAVTECGHIFCWGCLGGLEKPYTQAAQRYPSGLSQGQGGPSRRPIRSTHTSSSVDDEVPPPPLPLPLPQPQLKKSASRPLNPNSKPYTPQNLRSHQDLRSEYSRQNQPEPTYASIPPPEAFRLQEQQQQLQYQAYPRPEFSSLQHLLEQAGYADTRIATPPAERIGRRIKKTFDEVDAEEVRDLYSTFGMAEHRVTHVTEPGLPLKSSSSLLRNLALQDSNYVNQAEYEQQQSPSPQFGTSYDTWWGGGFAALGRAAKAVMEMSPPSKGAERFEEVAAQMSSSIGLGLARGGEGVRKVKSNWELGRSEMDQEQIAAAEYVPARRPRVLTGISSLADLPPAAMADQDEFGFSPLPADYEAQCDDDEFFTTSFDVGSLGSTPFDRSRESSAEPVVDDDAEDSLFQQQLDEVNQVNLESPDSVRSLGFGLSRRGTYGLGMGGVDVGRRIMAEAVDYDEYDHESPTKGSFIKALPVVVAEEAKAEDVEVAIQPELIMPTPVVEAAPPVRKYADRATKLRLARSTPILTRAPPTGTSGWLGSIRNFINATDLSSSTYASIPADPNPSSSKPAPIKLSPALPAIPALAKPVAVVCDSSSDMAEDLPAIPQTITTAAAPGPIASIALRTRKSLAHLRSVVYGSAPPVPPLPVRSASSDSADSSAPVLSPRLDLAESEYFAGWSPRRPAKAEQPTWATPTKRDSQEDGYGPTEIDYTRSFFYKPCTPPSAAASSSTYTAIANVTPTSASTDYAYSSTSSTVPANLVARRQRSIKSLRAALLLPVAPPVPSIPAQFTGTVRSTSAQSASTVSTSAVTTPPQKAGARMGDDAPPVIAILSPGAWEAGLPARQLLLEGEEWDARDGLGSVGDWGRGKGKPKGKLRRKGSKKAVRE</sequence>
<accession>A0AA38H4F9</accession>
<evidence type="ECO:0000256" key="17">
    <source>
        <dbReference type="ARBA" id="ARBA00041230"/>
    </source>
</evidence>
<dbReference type="GO" id="GO:0005778">
    <property type="term" value="C:peroxisomal membrane"/>
    <property type="evidence" value="ECO:0007669"/>
    <property type="project" value="UniProtKB-SubCell"/>
</dbReference>
<evidence type="ECO:0000256" key="19">
    <source>
        <dbReference type="SAM" id="MobiDB-lite"/>
    </source>
</evidence>
<evidence type="ECO:0000256" key="2">
    <source>
        <dbReference type="ARBA" id="ARBA00004585"/>
    </source>
</evidence>
<dbReference type="EMBL" id="JAKWFO010000014">
    <property type="protein sequence ID" value="KAI9632319.1"/>
    <property type="molecule type" value="Genomic_DNA"/>
</dbReference>
<keyword evidence="10 18" id="KW-0863">Zinc-finger</keyword>
<feature type="region of interest" description="Disordered" evidence="19">
    <location>
        <begin position="345"/>
        <end position="432"/>
    </location>
</feature>
<dbReference type="PROSITE" id="PS00518">
    <property type="entry name" value="ZF_RING_1"/>
    <property type="match status" value="1"/>
</dbReference>
<dbReference type="SUPFAM" id="SSF57850">
    <property type="entry name" value="RING/U-box"/>
    <property type="match status" value="1"/>
</dbReference>
<dbReference type="Proteomes" id="UP001164286">
    <property type="component" value="Unassembled WGS sequence"/>
</dbReference>
<feature type="region of interest" description="Disordered" evidence="19">
    <location>
        <begin position="1"/>
        <end position="29"/>
    </location>
</feature>
<keyword evidence="13" id="KW-0653">Protein transport</keyword>
<evidence type="ECO:0000313" key="22">
    <source>
        <dbReference type="Proteomes" id="UP001164286"/>
    </source>
</evidence>
<dbReference type="RefSeq" id="XP_052942096.1">
    <property type="nucleotide sequence ID" value="XM_053091183.1"/>
</dbReference>
<feature type="region of interest" description="Disordered" evidence="19">
    <location>
        <begin position="1170"/>
        <end position="1200"/>
    </location>
</feature>
<dbReference type="GO" id="GO:0016567">
    <property type="term" value="P:protein ubiquitination"/>
    <property type="evidence" value="ECO:0007669"/>
    <property type="project" value="UniProtKB-ARBA"/>
</dbReference>
<dbReference type="Pfam" id="PF04757">
    <property type="entry name" value="Pex2_Pex12"/>
    <property type="match status" value="1"/>
</dbReference>
<keyword evidence="8" id="KW-0812">Transmembrane</keyword>
<gene>
    <name evidence="21" type="ORF">MKK02DRAFT_40622</name>
</gene>
<dbReference type="InterPro" id="IPR006845">
    <property type="entry name" value="Pex_N"/>
</dbReference>
<evidence type="ECO:0000256" key="1">
    <source>
        <dbReference type="ARBA" id="ARBA00000900"/>
    </source>
</evidence>
<dbReference type="InterPro" id="IPR001841">
    <property type="entry name" value="Znf_RING"/>
</dbReference>
<dbReference type="PANTHER" id="PTHR23350">
    <property type="entry name" value="PEROXISOME ASSEMBLY PROTEIN 10"/>
    <property type="match status" value="1"/>
</dbReference>
<feature type="domain" description="RING-type" evidence="20">
    <location>
        <begin position="300"/>
        <end position="331"/>
    </location>
</feature>
<dbReference type="InterPro" id="IPR017907">
    <property type="entry name" value="Znf_RING_CS"/>
</dbReference>
<dbReference type="PANTHER" id="PTHR23350:SF0">
    <property type="entry name" value="PEROXISOME BIOGENESIS FACTOR 10"/>
    <property type="match status" value="1"/>
</dbReference>
<evidence type="ECO:0000256" key="14">
    <source>
        <dbReference type="ARBA" id="ARBA00022989"/>
    </source>
</evidence>
<dbReference type="PROSITE" id="PS50089">
    <property type="entry name" value="ZF_RING_2"/>
    <property type="match status" value="1"/>
</dbReference>
<evidence type="ECO:0000256" key="9">
    <source>
        <dbReference type="ARBA" id="ARBA00022723"/>
    </source>
</evidence>
<evidence type="ECO:0000256" key="12">
    <source>
        <dbReference type="ARBA" id="ARBA00022833"/>
    </source>
</evidence>
<evidence type="ECO:0000256" key="15">
    <source>
        <dbReference type="ARBA" id="ARBA00023136"/>
    </source>
</evidence>
<feature type="region of interest" description="Disordered" evidence="19">
    <location>
        <begin position="1116"/>
        <end position="1136"/>
    </location>
</feature>
<evidence type="ECO:0000256" key="3">
    <source>
        <dbReference type="ARBA" id="ARBA00004906"/>
    </source>
</evidence>
<comment type="catalytic activity">
    <reaction evidence="1">
        <text>S-ubiquitinyl-[E2 ubiquitin-conjugating enzyme]-L-cysteine + [acceptor protein]-L-lysine = [E2 ubiquitin-conjugating enzyme]-L-cysteine + N(6)-ubiquitinyl-[acceptor protein]-L-lysine.</text>
        <dbReference type="EC" id="2.3.2.27"/>
    </reaction>
</comment>
<dbReference type="GO" id="GO:0008270">
    <property type="term" value="F:zinc ion binding"/>
    <property type="evidence" value="ECO:0007669"/>
    <property type="project" value="UniProtKB-KW"/>
</dbReference>
<evidence type="ECO:0000256" key="18">
    <source>
        <dbReference type="PROSITE-ProRule" id="PRU00175"/>
    </source>
</evidence>
<comment type="caution">
    <text evidence="21">The sequence shown here is derived from an EMBL/GenBank/DDBJ whole genome shotgun (WGS) entry which is preliminary data.</text>
</comment>
<comment type="similarity">
    <text evidence="4">Belongs to the pex2/pex10/pex12 family.</text>
</comment>
<feature type="compositionally biased region" description="Low complexity" evidence="19">
    <location>
        <begin position="1116"/>
        <end position="1125"/>
    </location>
</feature>
<feature type="compositionally biased region" description="Low complexity" evidence="19">
    <location>
        <begin position="1"/>
        <end position="12"/>
    </location>
</feature>
<evidence type="ECO:0000256" key="7">
    <source>
        <dbReference type="ARBA" id="ARBA00022679"/>
    </source>
</evidence>
<dbReference type="AlphaFoldDB" id="A0AA38H4F9"/>
<keyword evidence="14" id="KW-1133">Transmembrane helix</keyword>
<comment type="subcellular location">
    <subcellularLocation>
        <location evidence="2">Peroxisome membrane</location>
        <topology evidence="2">Multi-pass membrane protein</topology>
    </subcellularLocation>
</comment>
<dbReference type="SMART" id="SM00184">
    <property type="entry name" value="RING"/>
    <property type="match status" value="1"/>
</dbReference>
<evidence type="ECO:0000256" key="10">
    <source>
        <dbReference type="ARBA" id="ARBA00022771"/>
    </source>
</evidence>
<dbReference type="InterPro" id="IPR025654">
    <property type="entry name" value="PEX2/10"/>
</dbReference>
<reference evidence="21" key="1">
    <citation type="journal article" date="2022" name="G3 (Bethesda)">
        <title>High quality genome of the basidiomycete yeast Dioszegia hungarica PDD-24b-2 isolated from cloud water.</title>
        <authorList>
            <person name="Jarrige D."/>
            <person name="Haridas S."/>
            <person name="Bleykasten-Grosshans C."/>
            <person name="Joly M."/>
            <person name="Nadalig T."/>
            <person name="Sancelme M."/>
            <person name="Vuilleumier S."/>
            <person name="Grigoriev I.V."/>
            <person name="Amato P."/>
            <person name="Bringel F."/>
        </authorList>
    </citation>
    <scope>NUCLEOTIDE SEQUENCE</scope>
    <source>
        <strain evidence="21">PDD-24b-2</strain>
    </source>
</reference>
<evidence type="ECO:0000256" key="8">
    <source>
        <dbReference type="ARBA" id="ARBA00022692"/>
    </source>
</evidence>
<keyword evidence="15" id="KW-0472">Membrane</keyword>
<keyword evidence="11" id="KW-0833">Ubl conjugation pathway</keyword>
<dbReference type="GO" id="GO:0016562">
    <property type="term" value="P:protein import into peroxisome matrix, receptor recycling"/>
    <property type="evidence" value="ECO:0007669"/>
    <property type="project" value="UniProtKB-ARBA"/>
</dbReference>
<proteinExistence type="inferred from homology"/>
<feature type="region of interest" description="Disordered" evidence="19">
    <location>
        <begin position="994"/>
        <end position="1018"/>
    </location>
</feature>
<evidence type="ECO:0000256" key="16">
    <source>
        <dbReference type="ARBA" id="ARBA00023140"/>
    </source>
</evidence>
<comment type="pathway">
    <text evidence="3">Protein modification; protein ubiquitination.</text>
</comment>
<evidence type="ECO:0000259" key="20">
    <source>
        <dbReference type="PROSITE" id="PS50089"/>
    </source>
</evidence>
<organism evidence="21 22">
    <name type="scientific">Dioszegia hungarica</name>
    <dbReference type="NCBI Taxonomy" id="4972"/>
    <lineage>
        <taxon>Eukaryota</taxon>
        <taxon>Fungi</taxon>
        <taxon>Dikarya</taxon>
        <taxon>Basidiomycota</taxon>
        <taxon>Agaricomycotina</taxon>
        <taxon>Tremellomycetes</taxon>
        <taxon>Tremellales</taxon>
        <taxon>Bulleribasidiaceae</taxon>
        <taxon>Dioszegia</taxon>
    </lineage>
</organism>
<keyword evidence="22" id="KW-1185">Reference proteome</keyword>
<dbReference type="GeneID" id="77730388"/>
<feature type="compositionally biased region" description="Low complexity" evidence="19">
    <location>
        <begin position="963"/>
        <end position="973"/>
    </location>
</feature>
<keyword evidence="9" id="KW-0479">Metal-binding</keyword>
<keyword evidence="6" id="KW-0813">Transport</keyword>
<feature type="compositionally biased region" description="Polar residues" evidence="19">
    <location>
        <begin position="394"/>
        <end position="409"/>
    </location>
</feature>
<keyword evidence="16" id="KW-0576">Peroxisome</keyword>
<keyword evidence="12" id="KW-0862">Zinc</keyword>